<evidence type="ECO:0000313" key="1">
    <source>
        <dbReference type="EMBL" id="VDO52235.1"/>
    </source>
</evidence>
<dbReference type="Proteomes" id="UP000268014">
    <property type="component" value="Unassembled WGS sequence"/>
</dbReference>
<organism evidence="3">
    <name type="scientific">Haemonchus placei</name>
    <name type="common">Barber's pole worm</name>
    <dbReference type="NCBI Taxonomy" id="6290"/>
    <lineage>
        <taxon>Eukaryota</taxon>
        <taxon>Metazoa</taxon>
        <taxon>Ecdysozoa</taxon>
        <taxon>Nematoda</taxon>
        <taxon>Chromadorea</taxon>
        <taxon>Rhabditida</taxon>
        <taxon>Rhabditina</taxon>
        <taxon>Rhabditomorpha</taxon>
        <taxon>Strongyloidea</taxon>
        <taxon>Trichostrongylidae</taxon>
        <taxon>Haemonchus</taxon>
    </lineage>
</organism>
<reference evidence="1 2" key="2">
    <citation type="submission" date="2018-11" db="EMBL/GenBank/DDBJ databases">
        <authorList>
            <consortium name="Pathogen Informatics"/>
        </authorList>
    </citation>
    <scope>NUCLEOTIDE SEQUENCE [LARGE SCALE GENOMIC DNA]</scope>
    <source>
        <strain evidence="1 2">MHpl1</strain>
    </source>
</reference>
<evidence type="ECO:0000313" key="3">
    <source>
        <dbReference type="WBParaSite" id="HPLM_0001424401-mRNA-1"/>
    </source>
</evidence>
<dbReference type="EMBL" id="UZAF01018493">
    <property type="protein sequence ID" value="VDO52235.1"/>
    <property type="molecule type" value="Genomic_DNA"/>
</dbReference>
<keyword evidence="2" id="KW-1185">Reference proteome</keyword>
<dbReference type="WBParaSite" id="HPLM_0001424401-mRNA-1">
    <property type="protein sequence ID" value="HPLM_0001424401-mRNA-1"/>
    <property type="gene ID" value="HPLM_0001424401"/>
</dbReference>
<proteinExistence type="predicted"/>
<sequence>MLAAMTPNFKFFTYVKALNPGVFEQTGSKYGDYRAFIYQALTSGPKIFASFLSTLLGLNLVSCGCKLATQFLHASGE</sequence>
<gene>
    <name evidence="1" type="ORF">HPLM_LOCUS14236</name>
</gene>
<name>A0A0N4WRW0_HAEPC</name>
<evidence type="ECO:0000313" key="2">
    <source>
        <dbReference type="Proteomes" id="UP000268014"/>
    </source>
</evidence>
<accession>A0A0N4WRW0</accession>
<dbReference type="AlphaFoldDB" id="A0A0N4WRW0"/>
<reference evidence="3" key="1">
    <citation type="submission" date="2017-02" db="UniProtKB">
        <authorList>
            <consortium name="WormBaseParasite"/>
        </authorList>
    </citation>
    <scope>IDENTIFICATION</scope>
</reference>
<protein>
    <submittedName>
        <fullName evidence="3">ABC transmembrane type-1 domain-containing protein</fullName>
    </submittedName>
</protein>